<proteinExistence type="predicted"/>
<accession>A0A1D7V3I5</accession>
<evidence type="ECO:0000313" key="2">
    <source>
        <dbReference type="EMBL" id="AOP36392.1"/>
    </source>
</evidence>
<protein>
    <submittedName>
        <fullName evidence="2">Uncharacterized protein</fullName>
    </submittedName>
</protein>
<dbReference type="AlphaFoldDB" id="A0A1D7V3I5"/>
<organism evidence="2 3">
    <name type="scientific">Leptospira tipperaryensis</name>
    <dbReference type="NCBI Taxonomy" id="2564040"/>
    <lineage>
        <taxon>Bacteria</taxon>
        <taxon>Pseudomonadati</taxon>
        <taxon>Spirochaetota</taxon>
        <taxon>Spirochaetia</taxon>
        <taxon>Leptospirales</taxon>
        <taxon>Leptospiraceae</taxon>
        <taxon>Leptospira</taxon>
    </lineage>
</organism>
<evidence type="ECO:0000313" key="3">
    <source>
        <dbReference type="Proteomes" id="UP000094197"/>
    </source>
</evidence>
<dbReference type="KEGG" id="laj:A0128_20470"/>
<keyword evidence="1" id="KW-1133">Transmembrane helix</keyword>
<gene>
    <name evidence="2" type="ORF">A0128_20470</name>
</gene>
<reference evidence="2 3" key="1">
    <citation type="submission" date="2016-04" db="EMBL/GenBank/DDBJ databases">
        <title>Complete genome seqeunce of Leptospira alstonii serovar Room22.</title>
        <authorList>
            <person name="Nally J.E."/>
            <person name="Bayles D.O."/>
            <person name="Hurley D."/>
            <person name="Fanning S."/>
            <person name="McMahon B.J."/>
            <person name="Arent Z."/>
        </authorList>
    </citation>
    <scope>NUCLEOTIDE SEQUENCE [LARGE SCALE GENOMIC DNA]</scope>
    <source>
        <strain evidence="2 3">GWTS #1</strain>
    </source>
</reference>
<dbReference type="EMBL" id="CP015218">
    <property type="protein sequence ID" value="AOP36392.1"/>
    <property type="molecule type" value="Genomic_DNA"/>
</dbReference>
<name>A0A1D7V3I5_9LEPT</name>
<dbReference type="Proteomes" id="UP000094197">
    <property type="component" value="Chromosome 2"/>
</dbReference>
<feature type="transmembrane region" description="Helical" evidence="1">
    <location>
        <begin position="17"/>
        <end position="41"/>
    </location>
</feature>
<evidence type="ECO:0000256" key="1">
    <source>
        <dbReference type="SAM" id="Phobius"/>
    </source>
</evidence>
<keyword evidence="1" id="KW-0812">Transmembrane</keyword>
<keyword evidence="1" id="KW-0472">Membrane</keyword>
<keyword evidence="3" id="KW-1185">Reference proteome</keyword>
<sequence length="134" mass="15544">MLKFNIKTMNIFYKNKYLFFLFIAILAISIGYILYILKIYSDTFGSRLSSDHKVWSEFGDFLSGAVGSFLGFITILLLIITILLQIEELRATKEELKIASSQISLSRKESEKNNLLFEKQLEQAELLAYERKKN</sequence>
<feature type="transmembrane region" description="Helical" evidence="1">
    <location>
        <begin position="61"/>
        <end position="84"/>
    </location>
</feature>